<feature type="signal peptide" evidence="3">
    <location>
        <begin position="1"/>
        <end position="16"/>
    </location>
</feature>
<dbReference type="Pfam" id="PF03577">
    <property type="entry name" value="Peptidase_C69"/>
    <property type="match status" value="1"/>
</dbReference>
<dbReference type="Proteomes" id="UP000324800">
    <property type="component" value="Unassembled WGS sequence"/>
</dbReference>
<evidence type="ECO:0000313" key="4">
    <source>
        <dbReference type="EMBL" id="KAA6383020.1"/>
    </source>
</evidence>
<dbReference type="EMBL" id="SNRW01006463">
    <property type="protein sequence ID" value="KAA6383020.1"/>
    <property type="molecule type" value="Genomic_DNA"/>
</dbReference>
<feature type="chain" id="PRO_5023849747" evidence="3">
    <location>
        <begin position="17"/>
        <end position="656"/>
    </location>
</feature>
<comment type="caution">
    <text evidence="4">The sequence shown here is derived from an EMBL/GenBank/DDBJ whole genome shotgun (WGS) entry which is preliminary data.</text>
</comment>
<accession>A0A5J4VKL4</accession>
<dbReference type="GO" id="GO:0070004">
    <property type="term" value="F:cysteine-type exopeptidase activity"/>
    <property type="evidence" value="ECO:0007669"/>
    <property type="project" value="InterPro"/>
</dbReference>
<dbReference type="AlphaFoldDB" id="A0A5J4VKL4"/>
<feature type="region of interest" description="Disordered" evidence="2">
    <location>
        <begin position="390"/>
        <end position="413"/>
    </location>
</feature>
<evidence type="ECO:0000313" key="5">
    <source>
        <dbReference type="Proteomes" id="UP000324800"/>
    </source>
</evidence>
<dbReference type="GO" id="GO:0006508">
    <property type="term" value="P:proteolysis"/>
    <property type="evidence" value="ECO:0007669"/>
    <property type="project" value="InterPro"/>
</dbReference>
<protein>
    <submittedName>
        <fullName evidence="4">Putative peptidase C69</fullName>
    </submittedName>
</protein>
<gene>
    <name evidence="4" type="ORF">EZS28_021451</name>
</gene>
<organism evidence="4 5">
    <name type="scientific">Streblomastix strix</name>
    <dbReference type="NCBI Taxonomy" id="222440"/>
    <lineage>
        <taxon>Eukaryota</taxon>
        <taxon>Metamonada</taxon>
        <taxon>Preaxostyla</taxon>
        <taxon>Oxymonadida</taxon>
        <taxon>Streblomastigidae</taxon>
        <taxon>Streblomastix</taxon>
    </lineage>
</organism>
<comment type="similarity">
    <text evidence="1">Belongs to the peptidase C69 family. Secernin subfamily.</text>
</comment>
<evidence type="ECO:0000256" key="1">
    <source>
        <dbReference type="ARBA" id="ARBA00005705"/>
    </source>
</evidence>
<dbReference type="GO" id="GO:0016805">
    <property type="term" value="F:dipeptidase activity"/>
    <property type="evidence" value="ECO:0007669"/>
    <property type="project" value="InterPro"/>
</dbReference>
<dbReference type="PANTHER" id="PTHR12994:SF17">
    <property type="entry name" value="LD30995P"/>
    <property type="match status" value="1"/>
</dbReference>
<evidence type="ECO:0000256" key="2">
    <source>
        <dbReference type="SAM" id="MobiDB-lite"/>
    </source>
</evidence>
<sequence>MLQLLIGVILFAFANACTNLIVTKGASAEGYNMISYAIEADVWFGELYLQPAADHPEGSKRQIIDWESGRYLGEIDEVDHTYNVVGNMNELNVAIGETTFGGRDECHSDTGIIDYGSLIYVALQRASTAREAINIMTSLVAVYGYASYGESFSISDPNEIWILELIGKGNETGAVWAAVKLPDGTVSGHANQARIQRIFELEKDLGEENVMYSQDVMTFAIKMHFIPEDTKKEVFDFAEAYHPISFYGARFNDARIWSFFMSFVGDTGDQPDINTNMNADSYDKMTDFEDYALGKNLTRRMKLFYKTKKVQSVDEAINGQQASNRYKVTLKDLKDAMGNHFEGTKLDFREDVGAGPYSLPYRWQPYIWSIDDTNTTDNNNHKDIQQNKDIEQERQGAEQEIPSNENWGEEEQKEIKSGNKTSYYVHERPIGVPFVGMSYIMQCRGNIIERQYTQNGIVWLGMDDGSTTIYTPYFPLLAAVHPYLVAQGGIADILNVNFESAYWVFNLVTNYVYTCYTKLIGVIQQKQQLYHDYFTSIIEDEIDKSIESIIKAGYDDQKTREEIQKVYTLYGWEFAQNVTKEWLNLFTNTFPHYMDGVWKEKGDSAAPDCFNVPYKDKWYDRIIEETNDHYLLHTDHDPKDLQHTAIKRKCRVDKGI</sequence>
<reference evidence="4 5" key="1">
    <citation type="submission" date="2019-03" db="EMBL/GenBank/DDBJ databases">
        <title>Single cell metagenomics reveals metabolic interactions within the superorganism composed of flagellate Streblomastix strix and complex community of Bacteroidetes bacteria on its surface.</title>
        <authorList>
            <person name="Treitli S.C."/>
            <person name="Kolisko M."/>
            <person name="Husnik F."/>
            <person name="Keeling P."/>
            <person name="Hampl V."/>
        </authorList>
    </citation>
    <scope>NUCLEOTIDE SEQUENCE [LARGE SCALE GENOMIC DNA]</scope>
    <source>
        <strain evidence="4">ST1C</strain>
    </source>
</reference>
<keyword evidence="3" id="KW-0732">Signal</keyword>
<proteinExistence type="inferred from homology"/>
<dbReference type="InterPro" id="IPR005322">
    <property type="entry name" value="Peptidase_C69"/>
</dbReference>
<evidence type="ECO:0000256" key="3">
    <source>
        <dbReference type="SAM" id="SignalP"/>
    </source>
</evidence>
<name>A0A5J4VKL4_9EUKA</name>
<dbReference type="OrthoDB" id="5175656at2759"/>
<dbReference type="PANTHER" id="PTHR12994">
    <property type="entry name" value="SECERNIN"/>
    <property type="match status" value="1"/>
</dbReference>